<comment type="caution">
    <text evidence="1">The sequence shown here is derived from an EMBL/GenBank/DDBJ whole genome shotgun (WGS) entry which is preliminary data.</text>
</comment>
<dbReference type="PANTHER" id="PTHR33103">
    <property type="entry name" value="OS01G0153900 PROTEIN"/>
    <property type="match status" value="1"/>
</dbReference>
<protein>
    <submittedName>
        <fullName evidence="1">Uncharacterized protein</fullName>
    </submittedName>
</protein>
<dbReference type="InterPro" id="IPR007750">
    <property type="entry name" value="DUF674"/>
</dbReference>
<dbReference type="Pfam" id="PF05056">
    <property type="entry name" value="DUF674"/>
    <property type="match status" value="1"/>
</dbReference>
<organism evidence="1 2">
    <name type="scientific">Corchorus olitorius</name>
    <dbReference type="NCBI Taxonomy" id="93759"/>
    <lineage>
        <taxon>Eukaryota</taxon>
        <taxon>Viridiplantae</taxon>
        <taxon>Streptophyta</taxon>
        <taxon>Embryophyta</taxon>
        <taxon>Tracheophyta</taxon>
        <taxon>Spermatophyta</taxon>
        <taxon>Magnoliopsida</taxon>
        <taxon>eudicotyledons</taxon>
        <taxon>Gunneridae</taxon>
        <taxon>Pentapetalae</taxon>
        <taxon>rosids</taxon>
        <taxon>malvids</taxon>
        <taxon>Malvales</taxon>
        <taxon>Malvaceae</taxon>
        <taxon>Grewioideae</taxon>
        <taxon>Apeibeae</taxon>
        <taxon>Corchorus</taxon>
    </lineage>
</organism>
<name>A0A1R3J8U7_9ROSI</name>
<sequence length="225" mass="25435">MFPNSPFQSGTSRNVDIITMKLVIDKTSMKVVYAEAEKEFVDFLFSLLQLPFATIMGLVYRKTSPSASASGSLANIYQSVVNLDPKYLQPNIDKEDLLWRHLFSSPKIQLPPLLSNIVEKKRQEENNKLPRRGGWEAERLFAFSSKYDQPSYTASGFMAAATPSKQMGNVKSDKVYLVRDNLMLEPMSYTTSHMLFKDAGSPEEKPVTIDCQKVHSFSVFTIPFV</sequence>
<evidence type="ECO:0000313" key="2">
    <source>
        <dbReference type="Proteomes" id="UP000187203"/>
    </source>
</evidence>
<dbReference type="PANTHER" id="PTHR33103:SF99">
    <property type="entry name" value="DUF674 FAMILY PROTEIN"/>
    <property type="match status" value="1"/>
</dbReference>
<proteinExistence type="predicted"/>
<dbReference type="OrthoDB" id="1707306at2759"/>
<dbReference type="AlphaFoldDB" id="A0A1R3J8U7"/>
<dbReference type="Proteomes" id="UP000187203">
    <property type="component" value="Unassembled WGS sequence"/>
</dbReference>
<dbReference type="STRING" id="93759.A0A1R3J8U7"/>
<evidence type="ECO:0000313" key="1">
    <source>
        <dbReference type="EMBL" id="OMO91263.1"/>
    </source>
</evidence>
<keyword evidence="2" id="KW-1185">Reference proteome</keyword>
<accession>A0A1R3J8U7</accession>
<reference evidence="2" key="1">
    <citation type="submission" date="2013-09" db="EMBL/GenBank/DDBJ databases">
        <title>Corchorus olitorius genome sequencing.</title>
        <authorList>
            <person name="Alam M."/>
            <person name="Haque M.S."/>
            <person name="Islam M.S."/>
            <person name="Emdad E.M."/>
            <person name="Islam M.M."/>
            <person name="Ahmed B."/>
            <person name="Halim A."/>
            <person name="Hossen Q.M.M."/>
            <person name="Hossain M.Z."/>
            <person name="Ahmed R."/>
            <person name="Khan M.M."/>
            <person name="Islam R."/>
            <person name="Rashid M.M."/>
            <person name="Khan S.A."/>
            <person name="Rahman M.S."/>
            <person name="Alam M."/>
            <person name="Yahiya A.S."/>
            <person name="Khan M.S."/>
            <person name="Azam M.S."/>
            <person name="Haque T."/>
            <person name="Lashkar M.Z.H."/>
            <person name="Akhand A.I."/>
            <person name="Morshed G."/>
            <person name="Roy S."/>
            <person name="Uddin K.S."/>
            <person name="Rabeya T."/>
            <person name="Hossain A.S."/>
            <person name="Chowdhury A."/>
            <person name="Snigdha A.R."/>
            <person name="Mortoza M.S."/>
            <person name="Matin S.A."/>
            <person name="Hoque S.M.E."/>
            <person name="Islam M.K."/>
            <person name="Roy D.K."/>
            <person name="Haider R."/>
            <person name="Moosa M.M."/>
            <person name="Elias S.M."/>
            <person name="Hasan A.M."/>
            <person name="Jahan S."/>
            <person name="Shafiuddin M."/>
            <person name="Mahmood N."/>
            <person name="Shommy N.S."/>
        </authorList>
    </citation>
    <scope>NUCLEOTIDE SEQUENCE [LARGE SCALE GENOMIC DNA]</scope>
    <source>
        <strain evidence="2">cv. O-4</strain>
    </source>
</reference>
<gene>
    <name evidence="1" type="ORF">COLO4_18496</name>
</gene>
<dbReference type="EMBL" id="AWUE01016468">
    <property type="protein sequence ID" value="OMO91263.1"/>
    <property type="molecule type" value="Genomic_DNA"/>
</dbReference>